<dbReference type="Gene3D" id="3.60.40.10">
    <property type="entry name" value="PPM-type phosphatase domain"/>
    <property type="match status" value="1"/>
</dbReference>
<dbReference type="InterPro" id="IPR015655">
    <property type="entry name" value="PP2C"/>
</dbReference>
<feature type="domain" description="PPM-type phosphatase" evidence="11">
    <location>
        <begin position="353"/>
        <end position="647"/>
    </location>
</feature>
<evidence type="ECO:0000256" key="8">
    <source>
        <dbReference type="ARBA" id="ARBA00023211"/>
    </source>
</evidence>
<dbReference type="SMART" id="SM00332">
    <property type="entry name" value="PP2Cc"/>
    <property type="match status" value="1"/>
</dbReference>
<keyword evidence="7 9" id="KW-0904">Protein phosphatase</keyword>
<dbReference type="KEGG" id="mng:MNEG_8356"/>
<keyword evidence="8" id="KW-0464">Manganese</keyword>
<keyword evidence="6" id="KW-0460">Magnesium</keyword>
<evidence type="ECO:0000313" key="12">
    <source>
        <dbReference type="EMBL" id="KIY99605.1"/>
    </source>
</evidence>
<organism evidence="12 13">
    <name type="scientific">Monoraphidium neglectum</name>
    <dbReference type="NCBI Taxonomy" id="145388"/>
    <lineage>
        <taxon>Eukaryota</taxon>
        <taxon>Viridiplantae</taxon>
        <taxon>Chlorophyta</taxon>
        <taxon>core chlorophytes</taxon>
        <taxon>Chlorophyceae</taxon>
        <taxon>CS clade</taxon>
        <taxon>Sphaeropleales</taxon>
        <taxon>Selenastraceae</taxon>
        <taxon>Monoraphidium</taxon>
    </lineage>
</organism>
<dbReference type="PROSITE" id="PS51746">
    <property type="entry name" value="PPM_2"/>
    <property type="match status" value="1"/>
</dbReference>
<dbReference type="GO" id="GO:0046872">
    <property type="term" value="F:metal ion binding"/>
    <property type="evidence" value="ECO:0007669"/>
    <property type="project" value="UniProtKB-KW"/>
</dbReference>
<dbReference type="SUPFAM" id="SSF81606">
    <property type="entry name" value="PP2C-like"/>
    <property type="match status" value="1"/>
</dbReference>
<dbReference type="CDD" id="cd00143">
    <property type="entry name" value="PP2Cc"/>
    <property type="match status" value="1"/>
</dbReference>
<dbReference type="EC" id="3.1.3.16" evidence="3"/>
<keyword evidence="5 9" id="KW-0378">Hydrolase</keyword>
<evidence type="ECO:0000256" key="1">
    <source>
        <dbReference type="ARBA" id="ARBA00001936"/>
    </source>
</evidence>
<dbReference type="PROSITE" id="PS01032">
    <property type="entry name" value="PPM_1"/>
    <property type="match status" value="1"/>
</dbReference>
<dbReference type="RefSeq" id="XP_013898625.1">
    <property type="nucleotide sequence ID" value="XM_014043171.1"/>
</dbReference>
<dbReference type="OrthoDB" id="10264738at2759"/>
<dbReference type="InterPro" id="IPR000222">
    <property type="entry name" value="PP2C_BS"/>
</dbReference>
<dbReference type="PANTHER" id="PTHR47992">
    <property type="entry name" value="PROTEIN PHOSPHATASE"/>
    <property type="match status" value="1"/>
</dbReference>
<dbReference type="GeneID" id="25741232"/>
<evidence type="ECO:0000313" key="13">
    <source>
        <dbReference type="Proteomes" id="UP000054498"/>
    </source>
</evidence>
<dbReference type="EMBL" id="KK101797">
    <property type="protein sequence ID" value="KIY99605.1"/>
    <property type="molecule type" value="Genomic_DNA"/>
</dbReference>
<comment type="cofactor">
    <cofactor evidence="2">
        <name>Mg(2+)</name>
        <dbReference type="ChEBI" id="CHEBI:18420"/>
    </cofactor>
</comment>
<accession>A0A0D2MZT2</accession>
<dbReference type="InterPro" id="IPR001932">
    <property type="entry name" value="PPM-type_phosphatase-like_dom"/>
</dbReference>
<proteinExistence type="inferred from homology"/>
<dbReference type="AlphaFoldDB" id="A0A0D2MZT2"/>
<evidence type="ECO:0000256" key="10">
    <source>
        <dbReference type="SAM" id="MobiDB-lite"/>
    </source>
</evidence>
<name>A0A0D2MZT2_9CHLO</name>
<keyword evidence="4" id="KW-0479">Metal-binding</keyword>
<dbReference type="Pfam" id="PF00481">
    <property type="entry name" value="PP2C"/>
    <property type="match status" value="1"/>
</dbReference>
<dbReference type="Proteomes" id="UP000054498">
    <property type="component" value="Unassembled WGS sequence"/>
</dbReference>
<dbReference type="SMART" id="SM00331">
    <property type="entry name" value="PP2C_SIG"/>
    <property type="match status" value="1"/>
</dbReference>
<gene>
    <name evidence="12" type="ORF">MNEG_8356</name>
</gene>
<evidence type="ECO:0000256" key="7">
    <source>
        <dbReference type="ARBA" id="ARBA00022912"/>
    </source>
</evidence>
<evidence type="ECO:0000259" key="11">
    <source>
        <dbReference type="PROSITE" id="PS51746"/>
    </source>
</evidence>
<dbReference type="InterPro" id="IPR036457">
    <property type="entry name" value="PPM-type-like_dom_sf"/>
</dbReference>
<evidence type="ECO:0000256" key="4">
    <source>
        <dbReference type="ARBA" id="ARBA00022723"/>
    </source>
</evidence>
<protein>
    <recommendedName>
        <fullName evidence="3">protein-serine/threonine phosphatase</fullName>
        <ecNumber evidence="3">3.1.3.16</ecNumber>
    </recommendedName>
</protein>
<feature type="compositionally biased region" description="Basic and acidic residues" evidence="10">
    <location>
        <begin position="138"/>
        <end position="157"/>
    </location>
</feature>
<evidence type="ECO:0000256" key="3">
    <source>
        <dbReference type="ARBA" id="ARBA00013081"/>
    </source>
</evidence>
<comment type="cofactor">
    <cofactor evidence="1">
        <name>Mn(2+)</name>
        <dbReference type="ChEBI" id="CHEBI:29035"/>
    </cofactor>
</comment>
<evidence type="ECO:0000256" key="2">
    <source>
        <dbReference type="ARBA" id="ARBA00001946"/>
    </source>
</evidence>
<feature type="region of interest" description="Disordered" evidence="10">
    <location>
        <begin position="117"/>
        <end position="157"/>
    </location>
</feature>
<evidence type="ECO:0000256" key="5">
    <source>
        <dbReference type="ARBA" id="ARBA00022801"/>
    </source>
</evidence>
<comment type="similarity">
    <text evidence="9">Belongs to the PP2C family.</text>
</comment>
<evidence type="ECO:0000256" key="6">
    <source>
        <dbReference type="ARBA" id="ARBA00022842"/>
    </source>
</evidence>
<keyword evidence="13" id="KW-1185">Reference proteome</keyword>
<dbReference type="GO" id="GO:0004722">
    <property type="term" value="F:protein serine/threonine phosphatase activity"/>
    <property type="evidence" value="ECO:0007669"/>
    <property type="project" value="UniProtKB-EC"/>
</dbReference>
<evidence type="ECO:0000256" key="9">
    <source>
        <dbReference type="RuleBase" id="RU003465"/>
    </source>
</evidence>
<sequence>MGCSVSGAAAATAVFVAHAEAIRLGSSSSASASGSGTTSSHSSAANSFHRMSTDAVATVASFDDGEVVTSLSGKIRGIKAADGLGADLVQNLPLQLPGHHRHFAPAAAHKPPWQLETQRDAEEPAGEPPRQRATHAPDPQRRPPERMSFDEARQQQERIGRRLSELQAQQEALQAEAKQREEELLRQQQLLLQQAEALRLQHAAAAAAAAAAAEAEAADARSALVCGAPGAGPFQTSMAQSAPCNLAPKALRQQMLALRRNGSGVSLAPQDPESPTYADAAGLRVLGRSPPVTFGVRRGGGMGMGGGGAGGVRGPRGGGRLRERRGGLHGSFGDLQAALPTEAEALSIVSTRAAGLKHIGFGPFKRENQDEFFIQVGHYGGQPGANLFCVFDGHGPYGKDAAAASRQLLPTLLDKELKSFYKRNPGAAHSEMAEATRSAVDVLMNEVFAETERSLGLSGVNLTFSGTTASVAYQLGNRLWVASAGDSRAILCSCAAPGSTKLIARPLTLDHRPRRLSERLRVEAAGGRVQPKQLPSGRLVGEPRVWLQQVAAPGLLLSRSLGDLMAATVGCTSEPEISYVTLEPERDQFVVLASDGVWDVLTNEQVCDIVAESPDPHVACRRVLDSALYEWEEKMSADNITVLVVELDWRWVVQDLPLGAGGGSEAAVAVPMMHESGKHALISGDHLPAIQEGHCPGDGDAAGAAGW</sequence>
<reference evidence="12 13" key="1">
    <citation type="journal article" date="2013" name="BMC Genomics">
        <title>Reconstruction of the lipid metabolism for the microalga Monoraphidium neglectum from its genome sequence reveals characteristics suitable for biofuel production.</title>
        <authorList>
            <person name="Bogen C."/>
            <person name="Al-Dilaimi A."/>
            <person name="Albersmeier A."/>
            <person name="Wichmann J."/>
            <person name="Grundmann M."/>
            <person name="Rupp O."/>
            <person name="Lauersen K.J."/>
            <person name="Blifernez-Klassen O."/>
            <person name="Kalinowski J."/>
            <person name="Goesmann A."/>
            <person name="Mussgnug J.H."/>
            <person name="Kruse O."/>
        </authorList>
    </citation>
    <scope>NUCLEOTIDE SEQUENCE [LARGE SCALE GENOMIC DNA]</scope>
    <source>
        <strain evidence="12 13">SAG 48.87</strain>
    </source>
</reference>